<evidence type="ECO:0000313" key="2">
    <source>
        <dbReference type="EMBL" id="CDR43120.1"/>
    </source>
</evidence>
<protein>
    <submittedName>
        <fullName evidence="2">RHTO0S07e08526g1_1</fullName>
    </submittedName>
</protein>
<sequence length="312" mass="33491">MSGPAALNDDPFSEPAFLAGLEAAGYLQRLDTSEARITARFQHALTKMQFAAHSEEFCGRAGIKKVHRSTVQFFNEDPVADPFIHIQVATLPRPRQALVTPKGCETSGWTPIGSEDEADGTVHYTVSHPGFWPVTVVFDVNQSHLFDEDKYASIRAADDSEGSDAEDYLGRYTSGRGSTSRSGGMSRSYSGYEGGAGRSSSRRRDAAGFYADEDAGYSSRGGGARRSSSRAGSRRGSMYADGAGAGVESSDSEVEDRYSRRGGGGMGSSRRASMSARELDSAMADMQLARSASRASRARSERRDSYRSGAGY</sequence>
<feature type="compositionally biased region" description="Low complexity" evidence="1">
    <location>
        <begin position="225"/>
        <end position="237"/>
    </location>
</feature>
<evidence type="ECO:0000256" key="1">
    <source>
        <dbReference type="SAM" id="MobiDB-lite"/>
    </source>
</evidence>
<accession>A0A061B0V6</accession>
<dbReference type="AlphaFoldDB" id="A0A061B0V6"/>
<feature type="compositionally biased region" description="Low complexity" evidence="1">
    <location>
        <begin position="170"/>
        <end position="191"/>
    </location>
</feature>
<reference evidence="2" key="1">
    <citation type="journal article" date="2014" name="Genome Announc.">
        <title>Draft genome sequence of Rhodosporidium toruloides CECT1137, an oleaginous yeast of biotechnological interest.</title>
        <authorList>
            <person name="Morin N."/>
            <person name="Calcas X."/>
            <person name="Devillers H."/>
            <person name="Durrens P."/>
            <person name="Sherman D.J."/>
            <person name="Nicaud J.-M."/>
            <person name="Neuveglise C."/>
        </authorList>
    </citation>
    <scope>NUCLEOTIDE SEQUENCE</scope>
    <source>
        <strain evidence="2">CECT1137</strain>
    </source>
</reference>
<gene>
    <name evidence="2" type="ORF">RHTO0S_07e08526g</name>
</gene>
<organism evidence="2">
    <name type="scientific">Rhodotorula toruloides</name>
    <name type="common">Yeast</name>
    <name type="synonym">Rhodosporidium toruloides</name>
    <dbReference type="NCBI Taxonomy" id="5286"/>
    <lineage>
        <taxon>Eukaryota</taxon>
        <taxon>Fungi</taxon>
        <taxon>Dikarya</taxon>
        <taxon>Basidiomycota</taxon>
        <taxon>Pucciniomycotina</taxon>
        <taxon>Microbotryomycetes</taxon>
        <taxon>Sporidiobolales</taxon>
        <taxon>Sporidiobolaceae</taxon>
        <taxon>Rhodotorula</taxon>
    </lineage>
</organism>
<name>A0A061B0V6_RHOTO</name>
<feature type="region of interest" description="Disordered" evidence="1">
    <location>
        <begin position="157"/>
        <end position="312"/>
    </location>
</feature>
<dbReference type="OrthoDB" id="2528773at2759"/>
<dbReference type="EMBL" id="LK052942">
    <property type="protein sequence ID" value="CDR43120.1"/>
    <property type="molecule type" value="Genomic_DNA"/>
</dbReference>
<proteinExistence type="predicted"/>